<sequence>MGTAPKKKRWRYAVSGKTIFQCGSDMPKNGDKCGKYRAHISLDEFFASISRCSHMILYRQVAAEFLSCPYVLRCPSIEMHWLEFEPQSVMNWLKTVSGCAKKALTIYGYYCGASTAEPVNILLATLISEFRAETVARPEFVVELCDFEELFLAEFEDNGLELARLSETNWRLISRSNADQNNEQQNDEEVTVVGREKTLIEISRFFN</sequence>
<name>A0A183CK22_GLOPA</name>
<dbReference type="AlphaFoldDB" id="A0A183CK22"/>
<accession>A0A183CK22</accession>
<organism evidence="1 2">
    <name type="scientific">Globodera pallida</name>
    <name type="common">Potato cyst nematode worm</name>
    <name type="synonym">Heterodera pallida</name>
    <dbReference type="NCBI Taxonomy" id="36090"/>
    <lineage>
        <taxon>Eukaryota</taxon>
        <taxon>Metazoa</taxon>
        <taxon>Ecdysozoa</taxon>
        <taxon>Nematoda</taxon>
        <taxon>Chromadorea</taxon>
        <taxon>Rhabditida</taxon>
        <taxon>Tylenchina</taxon>
        <taxon>Tylenchomorpha</taxon>
        <taxon>Tylenchoidea</taxon>
        <taxon>Heteroderidae</taxon>
        <taxon>Heteroderinae</taxon>
        <taxon>Globodera</taxon>
    </lineage>
</organism>
<evidence type="ECO:0000313" key="2">
    <source>
        <dbReference type="WBParaSite" id="GPLIN_001322800"/>
    </source>
</evidence>
<dbReference type="Proteomes" id="UP000050741">
    <property type="component" value="Unassembled WGS sequence"/>
</dbReference>
<reference evidence="1" key="1">
    <citation type="submission" date="2013-12" db="EMBL/GenBank/DDBJ databases">
        <authorList>
            <person name="Aslett M."/>
        </authorList>
    </citation>
    <scope>NUCLEOTIDE SEQUENCE [LARGE SCALE GENOMIC DNA]</scope>
    <source>
        <strain evidence="1">Lindley</strain>
    </source>
</reference>
<dbReference type="WBParaSite" id="GPLIN_001322800">
    <property type="protein sequence ID" value="GPLIN_001322800"/>
    <property type="gene ID" value="GPLIN_001322800"/>
</dbReference>
<reference evidence="2" key="3">
    <citation type="submission" date="2016-06" db="UniProtKB">
        <authorList>
            <consortium name="WormBaseParasite"/>
        </authorList>
    </citation>
    <scope>IDENTIFICATION</scope>
</reference>
<evidence type="ECO:0000313" key="1">
    <source>
        <dbReference type="Proteomes" id="UP000050741"/>
    </source>
</evidence>
<protein>
    <submittedName>
        <fullName evidence="2">Uncharacterized protein</fullName>
    </submittedName>
</protein>
<keyword evidence="1" id="KW-1185">Reference proteome</keyword>
<reference evidence="1" key="2">
    <citation type="submission" date="2014-05" db="EMBL/GenBank/DDBJ databases">
        <title>The genome and life-stage specific transcriptomes of Globodera pallida elucidate key aspects of plant parasitism by a cyst nematode.</title>
        <authorList>
            <person name="Cotton J.A."/>
            <person name="Lilley C.J."/>
            <person name="Jones L.M."/>
            <person name="Kikuchi T."/>
            <person name="Reid A.J."/>
            <person name="Thorpe P."/>
            <person name="Tsai I.J."/>
            <person name="Beasley H."/>
            <person name="Blok V."/>
            <person name="Cock P.J.A."/>
            <person name="Van den Akker S.E."/>
            <person name="Holroyd N."/>
            <person name="Hunt M."/>
            <person name="Mantelin S."/>
            <person name="Naghra H."/>
            <person name="Pain A."/>
            <person name="Palomares-Rius J.E."/>
            <person name="Zarowiecki M."/>
            <person name="Berriman M."/>
            <person name="Jones J.T."/>
            <person name="Urwin P.E."/>
        </authorList>
    </citation>
    <scope>NUCLEOTIDE SEQUENCE [LARGE SCALE GENOMIC DNA]</scope>
    <source>
        <strain evidence="1">Lindley</strain>
    </source>
</reference>
<proteinExistence type="predicted"/>